<reference evidence="8 9" key="1">
    <citation type="submission" date="2021-02" db="EMBL/GenBank/DDBJ databases">
        <title>Streptomyces spirodelae sp. nov., isolated from duckweed.</title>
        <authorList>
            <person name="Saimee Y."/>
            <person name="Duangmal K."/>
        </authorList>
    </citation>
    <scope>NUCLEOTIDE SEQUENCE [LARGE SCALE GENOMIC DNA]</scope>
    <source>
        <strain evidence="8 9">DW4-2</strain>
    </source>
</reference>
<keyword evidence="3 7" id="KW-0812">Transmembrane</keyword>
<evidence type="ECO:0000256" key="2">
    <source>
        <dbReference type="ARBA" id="ARBA00007524"/>
    </source>
</evidence>
<sequence length="180" mass="19276">MAELTGDDGREPTGREPTGREPTGRPRAGWPTLLLLLAVCYAVAAAGGFAAADSAETYQALTKPSWAPPGWLFGPVWTVLYGTIAVAAWLVLRSRTTGHVVAMTWWSVQLALNLAWTPLFFAADAYGLAFVDICLLLVALAGTVAAFGRRRRAAAVLLLPYMAWVAFAAALNLSIWLLNT</sequence>
<evidence type="ECO:0000256" key="6">
    <source>
        <dbReference type="SAM" id="MobiDB-lite"/>
    </source>
</evidence>
<feature type="transmembrane region" description="Helical" evidence="7">
    <location>
        <begin position="33"/>
        <end position="52"/>
    </location>
</feature>
<evidence type="ECO:0000256" key="7">
    <source>
        <dbReference type="SAM" id="Phobius"/>
    </source>
</evidence>
<dbReference type="RefSeq" id="WP_209266197.1">
    <property type="nucleotide sequence ID" value="NZ_JAFFZN010000016.1"/>
</dbReference>
<dbReference type="PANTHER" id="PTHR10057:SF0">
    <property type="entry name" value="TRANSLOCATOR PROTEIN"/>
    <property type="match status" value="1"/>
</dbReference>
<evidence type="ECO:0000256" key="1">
    <source>
        <dbReference type="ARBA" id="ARBA00004141"/>
    </source>
</evidence>
<feature type="region of interest" description="Disordered" evidence="6">
    <location>
        <begin position="1"/>
        <end position="27"/>
    </location>
</feature>
<feature type="compositionally biased region" description="Basic and acidic residues" evidence="6">
    <location>
        <begin position="7"/>
        <end position="24"/>
    </location>
</feature>
<proteinExistence type="inferred from homology"/>
<accession>A0ABS3WW77</accession>
<comment type="subcellular location">
    <subcellularLocation>
        <location evidence="1">Membrane</location>
        <topology evidence="1">Multi-pass membrane protein</topology>
    </subcellularLocation>
</comment>
<dbReference type="InterPro" id="IPR004307">
    <property type="entry name" value="TspO_MBR"/>
</dbReference>
<keyword evidence="5 7" id="KW-0472">Membrane</keyword>
<feature type="transmembrane region" description="Helical" evidence="7">
    <location>
        <begin position="99"/>
        <end position="119"/>
    </location>
</feature>
<dbReference type="PANTHER" id="PTHR10057">
    <property type="entry name" value="PERIPHERAL-TYPE BENZODIAZEPINE RECEPTOR"/>
    <property type="match status" value="1"/>
</dbReference>
<evidence type="ECO:0000313" key="8">
    <source>
        <dbReference type="EMBL" id="MBO8187390.1"/>
    </source>
</evidence>
<organism evidence="8 9">
    <name type="scientific">Streptomyces spirodelae</name>
    <dbReference type="NCBI Taxonomy" id="2812904"/>
    <lineage>
        <taxon>Bacteria</taxon>
        <taxon>Bacillati</taxon>
        <taxon>Actinomycetota</taxon>
        <taxon>Actinomycetes</taxon>
        <taxon>Kitasatosporales</taxon>
        <taxon>Streptomycetaceae</taxon>
        <taxon>Streptomyces</taxon>
    </lineage>
</organism>
<dbReference type="EMBL" id="JAFFZN010000016">
    <property type="protein sequence ID" value="MBO8187390.1"/>
    <property type="molecule type" value="Genomic_DNA"/>
</dbReference>
<evidence type="ECO:0000313" key="9">
    <source>
        <dbReference type="Proteomes" id="UP001518976"/>
    </source>
</evidence>
<name>A0ABS3WW77_9ACTN</name>
<evidence type="ECO:0000256" key="5">
    <source>
        <dbReference type="ARBA" id="ARBA00023136"/>
    </source>
</evidence>
<protein>
    <submittedName>
        <fullName evidence="8">Tryptophan-rich sensory protein</fullName>
    </submittedName>
</protein>
<evidence type="ECO:0000256" key="4">
    <source>
        <dbReference type="ARBA" id="ARBA00022989"/>
    </source>
</evidence>
<keyword evidence="9" id="KW-1185">Reference proteome</keyword>
<dbReference type="Pfam" id="PF03073">
    <property type="entry name" value="TspO_MBR"/>
    <property type="match status" value="1"/>
</dbReference>
<feature type="transmembrane region" description="Helical" evidence="7">
    <location>
        <begin position="72"/>
        <end position="92"/>
    </location>
</feature>
<dbReference type="CDD" id="cd15904">
    <property type="entry name" value="TSPO_MBR"/>
    <property type="match status" value="1"/>
</dbReference>
<gene>
    <name evidence="8" type="ORF">JW592_18245</name>
</gene>
<comment type="caution">
    <text evidence="8">The sequence shown here is derived from an EMBL/GenBank/DDBJ whole genome shotgun (WGS) entry which is preliminary data.</text>
</comment>
<keyword evidence="4 7" id="KW-1133">Transmembrane helix</keyword>
<feature type="transmembrane region" description="Helical" evidence="7">
    <location>
        <begin position="154"/>
        <end position="178"/>
    </location>
</feature>
<dbReference type="Gene3D" id="1.20.1260.100">
    <property type="entry name" value="TspO/MBR protein"/>
    <property type="match status" value="1"/>
</dbReference>
<evidence type="ECO:0000256" key="3">
    <source>
        <dbReference type="ARBA" id="ARBA00022692"/>
    </source>
</evidence>
<comment type="similarity">
    <text evidence="2">Belongs to the TspO/BZRP family.</text>
</comment>
<dbReference type="Proteomes" id="UP001518976">
    <property type="component" value="Unassembled WGS sequence"/>
</dbReference>
<dbReference type="PIRSF" id="PIRSF005859">
    <property type="entry name" value="PBR"/>
    <property type="match status" value="1"/>
</dbReference>
<dbReference type="InterPro" id="IPR038330">
    <property type="entry name" value="TspO/MBR-related_sf"/>
</dbReference>
<feature type="transmembrane region" description="Helical" evidence="7">
    <location>
        <begin position="125"/>
        <end position="147"/>
    </location>
</feature>